<dbReference type="UniPathway" id="UPA00997"/>
<dbReference type="Pfam" id="PF00227">
    <property type="entry name" value="Proteasome"/>
    <property type="match status" value="1"/>
</dbReference>
<dbReference type="InterPro" id="IPR001353">
    <property type="entry name" value="Proteasome_sua/b"/>
</dbReference>
<feature type="chain" id="PRO_5029982877" description="Proteasome subunit beta" evidence="9">
    <location>
        <begin position="50"/>
        <end position="268"/>
    </location>
</feature>
<dbReference type="EMBL" id="CACRYJ010000065">
    <property type="protein sequence ID" value="VZO39870.1"/>
    <property type="molecule type" value="Genomic_DNA"/>
</dbReference>
<dbReference type="RefSeq" id="WP_156743170.1">
    <property type="nucleotide sequence ID" value="NZ_CACRYJ010000065.1"/>
</dbReference>
<organism evidence="11 12">
    <name type="scientific">Occultella aeris</name>
    <dbReference type="NCBI Taxonomy" id="2761496"/>
    <lineage>
        <taxon>Bacteria</taxon>
        <taxon>Bacillati</taxon>
        <taxon>Actinomycetota</taxon>
        <taxon>Actinomycetes</taxon>
        <taxon>Micrococcales</taxon>
        <taxon>Ruaniaceae</taxon>
        <taxon>Occultella</taxon>
    </lineage>
</organism>
<evidence type="ECO:0000256" key="10">
    <source>
        <dbReference type="NCBIfam" id="TIGR03690"/>
    </source>
</evidence>
<dbReference type="CDD" id="cd01906">
    <property type="entry name" value="proteasome_protease_HslV"/>
    <property type="match status" value="1"/>
</dbReference>
<feature type="active site" description="Nucleophile" evidence="9">
    <location>
        <position position="50"/>
    </location>
</feature>
<keyword evidence="4 9" id="KW-0888">Threonine protease</keyword>
<evidence type="ECO:0000256" key="3">
    <source>
        <dbReference type="ARBA" id="ARBA00022670"/>
    </source>
</evidence>
<comment type="subcellular location">
    <subcellularLocation>
        <location evidence="9">Cytoplasm</location>
    </subcellularLocation>
</comment>
<dbReference type="EC" id="3.4.25.1" evidence="9 10"/>
<protein>
    <recommendedName>
        <fullName evidence="9 10">Proteasome subunit beta</fullName>
        <ecNumber evidence="9 10">3.4.25.1</ecNumber>
    </recommendedName>
    <alternativeName>
        <fullName evidence="9">20S proteasome beta subunit</fullName>
    </alternativeName>
    <alternativeName>
        <fullName evidence="9">Proteasome core protein PrcB</fullName>
    </alternativeName>
</protein>
<comment type="pathway">
    <text evidence="9">Protein degradation; proteasomal Pup-dependent pathway.</text>
</comment>
<evidence type="ECO:0000256" key="1">
    <source>
        <dbReference type="ARBA" id="ARBA00001198"/>
    </source>
</evidence>
<dbReference type="InterPro" id="IPR022483">
    <property type="entry name" value="PSB_actinobac"/>
</dbReference>
<evidence type="ECO:0000256" key="2">
    <source>
        <dbReference type="ARBA" id="ARBA00022490"/>
    </source>
</evidence>
<dbReference type="GO" id="GO:0010498">
    <property type="term" value="P:proteasomal protein catabolic process"/>
    <property type="evidence" value="ECO:0007669"/>
    <property type="project" value="UniProtKB-UniRule"/>
</dbReference>
<dbReference type="NCBIfam" id="TIGR03690">
    <property type="entry name" value="20S_bact_beta"/>
    <property type="match status" value="1"/>
</dbReference>
<keyword evidence="6 9" id="KW-0068">Autocatalytic cleavage</keyword>
<feature type="propeptide" id="PRO_5029982878" description="Removed in mature form; by autocatalysis" evidence="9">
    <location>
        <begin position="1"/>
        <end position="49"/>
    </location>
</feature>
<dbReference type="GO" id="GO:0005737">
    <property type="term" value="C:cytoplasm"/>
    <property type="evidence" value="ECO:0007669"/>
    <property type="project" value="UniProtKB-SubCell"/>
</dbReference>
<proteinExistence type="inferred from homology"/>
<sequence>MTAEFGDRLPAAFSRPGSSSFVDFLADHAPNLLPGREPAPIGSVEAPHATTIVALTYDGGIVMAGDRRATMGSTIAHRRMEKVFSADDYSAVGIAGTAGVAVELVRLFQLELEHFEKIEGTLLSLEGKANRLATMVRAGLPMALQGLAAVPLFGGYDERRSEGRIFSYDVAGGRYEEADFHAIGSGSVHARGSMKKLWAQGLGRDEAVRIAVHALIDAADEDSATGGPDVARGIYPIVAVVDAGGYRRVGDSDLAAVVRAITSGQEES</sequence>
<evidence type="ECO:0000256" key="7">
    <source>
        <dbReference type="ARBA" id="ARBA00022942"/>
    </source>
</evidence>
<evidence type="ECO:0000256" key="6">
    <source>
        <dbReference type="ARBA" id="ARBA00022813"/>
    </source>
</evidence>
<evidence type="ECO:0000256" key="9">
    <source>
        <dbReference type="HAMAP-Rule" id="MF_02113"/>
    </source>
</evidence>
<dbReference type="GO" id="GO:0019774">
    <property type="term" value="C:proteasome core complex, beta-subunit complex"/>
    <property type="evidence" value="ECO:0007669"/>
    <property type="project" value="UniProtKB-UniRule"/>
</dbReference>
<comment type="function">
    <text evidence="9">Component of the proteasome core, a large protease complex with broad specificity involved in protein degradation.</text>
</comment>
<name>A0A7M4DQX6_9MICO</name>
<comment type="similarity">
    <text evidence="9">Belongs to the peptidase T1B family.</text>
</comment>
<dbReference type="GO" id="GO:0004298">
    <property type="term" value="F:threonine-type endopeptidase activity"/>
    <property type="evidence" value="ECO:0007669"/>
    <property type="project" value="UniProtKB-UniRule"/>
</dbReference>
<dbReference type="AlphaFoldDB" id="A0A7M4DQX6"/>
<dbReference type="Gene3D" id="3.60.20.10">
    <property type="entry name" value="Glutamine Phosphoribosylpyrophosphate, subunit 1, domain 1"/>
    <property type="match status" value="1"/>
</dbReference>
<dbReference type="Proteomes" id="UP000419743">
    <property type="component" value="Unassembled WGS sequence"/>
</dbReference>
<keyword evidence="12" id="KW-1185">Reference proteome</keyword>
<dbReference type="PROSITE" id="PS51476">
    <property type="entry name" value="PROTEASOME_BETA_2"/>
    <property type="match status" value="1"/>
</dbReference>
<dbReference type="SUPFAM" id="SSF56235">
    <property type="entry name" value="N-terminal nucleophile aminohydrolases (Ntn hydrolases)"/>
    <property type="match status" value="1"/>
</dbReference>
<accession>A0A7M4DQX6</accession>
<dbReference type="HAMAP" id="MF_02113_B">
    <property type="entry name" value="Proteasome_B_B"/>
    <property type="match status" value="1"/>
</dbReference>
<dbReference type="InterPro" id="IPR029055">
    <property type="entry name" value="Ntn_hydrolases_N"/>
</dbReference>
<comment type="catalytic activity">
    <reaction evidence="1 9">
        <text>Cleavage of peptide bonds with very broad specificity.</text>
        <dbReference type="EC" id="3.4.25.1"/>
    </reaction>
</comment>
<dbReference type="GO" id="GO:0019941">
    <property type="term" value="P:modification-dependent protein catabolic process"/>
    <property type="evidence" value="ECO:0007669"/>
    <property type="project" value="UniProtKB-UniRule"/>
</dbReference>
<reference evidence="11 12" key="1">
    <citation type="submission" date="2019-11" db="EMBL/GenBank/DDBJ databases">
        <authorList>
            <person name="Criscuolo A."/>
        </authorList>
    </citation>
    <scope>NUCLEOTIDE SEQUENCE [LARGE SCALE GENOMIC DNA]</scope>
    <source>
        <strain evidence="11">CIP111667</strain>
    </source>
</reference>
<keyword evidence="5 9" id="KW-0378">Hydrolase</keyword>
<keyword evidence="7 9" id="KW-0647">Proteasome</keyword>
<keyword evidence="2 9" id="KW-0963">Cytoplasm</keyword>
<evidence type="ECO:0000313" key="11">
    <source>
        <dbReference type="EMBL" id="VZO39870.1"/>
    </source>
</evidence>
<evidence type="ECO:0000256" key="5">
    <source>
        <dbReference type="ARBA" id="ARBA00022801"/>
    </source>
</evidence>
<dbReference type="PANTHER" id="PTHR32194:SF0">
    <property type="entry name" value="ATP-DEPENDENT PROTEASE SUBUNIT HSLV"/>
    <property type="match status" value="1"/>
</dbReference>
<evidence type="ECO:0000256" key="8">
    <source>
        <dbReference type="ARBA" id="ARBA00023145"/>
    </source>
</evidence>
<keyword evidence="8 9" id="KW-0865">Zymogen</keyword>
<dbReference type="PANTHER" id="PTHR32194">
    <property type="entry name" value="METALLOPROTEASE TLDD"/>
    <property type="match status" value="1"/>
</dbReference>
<dbReference type="InterPro" id="IPR023333">
    <property type="entry name" value="Proteasome_suB-type"/>
</dbReference>
<keyword evidence="3 9" id="KW-0645">Protease</keyword>
<comment type="activity regulation">
    <text evidence="9">The formation of the proteasomal ATPase ARC-20S proteasome complex, likely via the docking of the C-termini of ARC into the intersubunit pockets in the alpha-rings, may trigger opening of the gate for substrate entry. Interconversion between the open-gate and close-gate conformations leads to a dynamic regulation of the 20S proteasome proteolysis activity.</text>
</comment>
<evidence type="ECO:0000313" key="12">
    <source>
        <dbReference type="Proteomes" id="UP000419743"/>
    </source>
</evidence>
<evidence type="ECO:0000256" key="4">
    <source>
        <dbReference type="ARBA" id="ARBA00022698"/>
    </source>
</evidence>
<comment type="caution">
    <text evidence="11">The sequence shown here is derived from an EMBL/GenBank/DDBJ whole genome shotgun (WGS) entry which is preliminary data.</text>
</comment>
<comment type="subunit">
    <text evidence="9">The 20S proteasome core is composed of 14 alpha and 14 beta subunits that assemble into four stacked heptameric rings, resulting in a barrel-shaped structure. The two inner rings, each composed of seven catalytic beta subunits, are sandwiched by two outer rings, each composed of seven alpha subunits. The catalytic chamber with the active sites is on the inside of the barrel. Has a gated structure, the ends of the cylinder being occluded by the N-termini of the alpha-subunits. Is capped by the proteasome-associated ATPase, ARC.</text>
</comment>
<gene>
    <name evidence="9 11" type="primary">prcB</name>
    <name evidence="11" type="ORF">HALOF300_04567</name>
</gene>